<proteinExistence type="predicted"/>
<accession>A0A6A5KE49</accession>
<organism evidence="1 2">
    <name type="scientific">Decorospora gaudefroyi</name>
    <dbReference type="NCBI Taxonomy" id="184978"/>
    <lineage>
        <taxon>Eukaryota</taxon>
        <taxon>Fungi</taxon>
        <taxon>Dikarya</taxon>
        <taxon>Ascomycota</taxon>
        <taxon>Pezizomycotina</taxon>
        <taxon>Dothideomycetes</taxon>
        <taxon>Pleosporomycetidae</taxon>
        <taxon>Pleosporales</taxon>
        <taxon>Pleosporineae</taxon>
        <taxon>Pleosporaceae</taxon>
        <taxon>Decorospora</taxon>
    </lineage>
</organism>
<sequence>MSDWLFSWPFSLTLCWYLVAQGPLALRLVVWDSPLVQSNLVALVKRRVIPSVDKISTRIQRSSCMLHGTRYQIQPTYQGRSKGVCPRNPFRSAKSNTAHYAHVGKKRKSL</sequence>
<protein>
    <submittedName>
        <fullName evidence="1">Uncharacterized protein</fullName>
    </submittedName>
</protein>
<dbReference type="EMBL" id="ML975274">
    <property type="protein sequence ID" value="KAF1836395.1"/>
    <property type="molecule type" value="Genomic_DNA"/>
</dbReference>
<keyword evidence="2" id="KW-1185">Reference proteome</keyword>
<dbReference type="Proteomes" id="UP000800040">
    <property type="component" value="Unassembled WGS sequence"/>
</dbReference>
<gene>
    <name evidence="1" type="ORF">BDW02DRAFT_242244</name>
</gene>
<evidence type="ECO:0000313" key="2">
    <source>
        <dbReference type="Proteomes" id="UP000800040"/>
    </source>
</evidence>
<reference evidence="1" key="1">
    <citation type="submission" date="2020-01" db="EMBL/GenBank/DDBJ databases">
        <authorList>
            <consortium name="DOE Joint Genome Institute"/>
            <person name="Haridas S."/>
            <person name="Albert R."/>
            <person name="Binder M."/>
            <person name="Bloem J."/>
            <person name="Labutti K."/>
            <person name="Salamov A."/>
            <person name="Andreopoulos B."/>
            <person name="Baker S.E."/>
            <person name="Barry K."/>
            <person name="Bills G."/>
            <person name="Bluhm B.H."/>
            <person name="Cannon C."/>
            <person name="Castanera R."/>
            <person name="Culley D.E."/>
            <person name="Daum C."/>
            <person name="Ezra D."/>
            <person name="Gonzalez J.B."/>
            <person name="Henrissat B."/>
            <person name="Kuo A."/>
            <person name="Liang C."/>
            <person name="Lipzen A."/>
            <person name="Lutzoni F."/>
            <person name="Magnuson J."/>
            <person name="Mondo S."/>
            <person name="Nolan M."/>
            <person name="Ohm R."/>
            <person name="Pangilinan J."/>
            <person name="Park H.-J."/>
            <person name="Ramirez L."/>
            <person name="Alfaro M."/>
            <person name="Sun H."/>
            <person name="Tritt A."/>
            <person name="Yoshinaga Y."/>
            <person name="Zwiers L.-H."/>
            <person name="Turgeon B.G."/>
            <person name="Goodwin S.B."/>
            <person name="Spatafora J.W."/>
            <person name="Crous P.W."/>
            <person name="Grigoriev I.V."/>
        </authorList>
    </citation>
    <scope>NUCLEOTIDE SEQUENCE</scope>
    <source>
        <strain evidence="1">P77</strain>
    </source>
</reference>
<evidence type="ECO:0000313" key="1">
    <source>
        <dbReference type="EMBL" id="KAF1836395.1"/>
    </source>
</evidence>
<name>A0A6A5KE49_9PLEO</name>
<dbReference type="AlphaFoldDB" id="A0A6A5KE49"/>